<name>A0ABU7H337_9SPHI</name>
<gene>
    <name evidence="3" type="ORF">VRU49_09510</name>
</gene>
<reference evidence="3 4" key="1">
    <citation type="submission" date="2024-01" db="EMBL/GenBank/DDBJ databases">
        <title>Pedobacter sp. nov., isolated from oil-contaminated soil.</title>
        <authorList>
            <person name="Le N.T.T."/>
        </authorList>
    </citation>
    <scope>NUCLEOTIDE SEQUENCE [LARGE SCALE GENOMIC DNA]</scope>
    <source>
        <strain evidence="3 4">VNH31</strain>
    </source>
</reference>
<evidence type="ECO:0000256" key="1">
    <source>
        <dbReference type="SAM" id="SignalP"/>
    </source>
</evidence>
<dbReference type="InterPro" id="IPR036249">
    <property type="entry name" value="Thioredoxin-like_sf"/>
</dbReference>
<comment type="caution">
    <text evidence="3">The sequence shown here is derived from an EMBL/GenBank/DDBJ whole genome shotgun (WGS) entry which is preliminary data.</text>
</comment>
<dbReference type="PROSITE" id="PS51352">
    <property type="entry name" value="THIOREDOXIN_2"/>
    <property type="match status" value="1"/>
</dbReference>
<feature type="chain" id="PRO_5045333449" evidence="1">
    <location>
        <begin position="21"/>
        <end position="160"/>
    </location>
</feature>
<dbReference type="Pfam" id="PF08534">
    <property type="entry name" value="Redoxin"/>
    <property type="match status" value="1"/>
</dbReference>
<evidence type="ECO:0000313" key="3">
    <source>
        <dbReference type="EMBL" id="MEE1885651.1"/>
    </source>
</evidence>
<dbReference type="InterPro" id="IPR050553">
    <property type="entry name" value="Thioredoxin_ResA/DsbE_sf"/>
</dbReference>
<evidence type="ECO:0000313" key="4">
    <source>
        <dbReference type="Proteomes" id="UP001337681"/>
    </source>
</evidence>
<dbReference type="InterPro" id="IPR013766">
    <property type="entry name" value="Thioredoxin_domain"/>
</dbReference>
<keyword evidence="4" id="KW-1185">Reference proteome</keyword>
<feature type="signal peptide" evidence="1">
    <location>
        <begin position="1"/>
        <end position="20"/>
    </location>
</feature>
<dbReference type="RefSeq" id="WP_330146546.1">
    <property type="nucleotide sequence ID" value="NZ_JAZDQU010000002.1"/>
</dbReference>
<dbReference type="InterPro" id="IPR013740">
    <property type="entry name" value="Redoxin"/>
</dbReference>
<dbReference type="CDD" id="cd02966">
    <property type="entry name" value="TlpA_like_family"/>
    <property type="match status" value="1"/>
</dbReference>
<dbReference type="Proteomes" id="UP001337681">
    <property type="component" value="Unassembled WGS sequence"/>
</dbReference>
<dbReference type="Gene3D" id="3.40.30.10">
    <property type="entry name" value="Glutaredoxin"/>
    <property type="match status" value="1"/>
</dbReference>
<organism evidence="3 4">
    <name type="scientific">Pedobacter flavus</name>
    <dbReference type="NCBI Taxonomy" id="3113906"/>
    <lineage>
        <taxon>Bacteria</taxon>
        <taxon>Pseudomonadati</taxon>
        <taxon>Bacteroidota</taxon>
        <taxon>Sphingobacteriia</taxon>
        <taxon>Sphingobacteriales</taxon>
        <taxon>Sphingobacteriaceae</taxon>
        <taxon>Pedobacter</taxon>
    </lineage>
</organism>
<dbReference type="SUPFAM" id="SSF52833">
    <property type="entry name" value="Thioredoxin-like"/>
    <property type="match status" value="1"/>
</dbReference>
<dbReference type="PANTHER" id="PTHR42852:SF13">
    <property type="entry name" value="PROTEIN DIPZ"/>
    <property type="match status" value="1"/>
</dbReference>
<feature type="domain" description="Thioredoxin" evidence="2">
    <location>
        <begin position="1"/>
        <end position="160"/>
    </location>
</feature>
<evidence type="ECO:0000259" key="2">
    <source>
        <dbReference type="PROSITE" id="PS51352"/>
    </source>
</evidence>
<dbReference type="PANTHER" id="PTHR42852">
    <property type="entry name" value="THIOL:DISULFIDE INTERCHANGE PROTEIN DSBE"/>
    <property type="match status" value="1"/>
</dbReference>
<proteinExistence type="predicted"/>
<dbReference type="EMBL" id="JAZDQU010000002">
    <property type="protein sequence ID" value="MEE1885651.1"/>
    <property type="molecule type" value="Genomic_DNA"/>
</dbReference>
<sequence>MNRAYKILIGLLLISYCSSAQIKPLNIDQLNQRLDSGKDTTYVINFWATWCSPCIAELPYFEKINEKYKNDKVKVVLVSLDFKSKINTTVKSFIKKNKLKSELFYLNESNQQVFIDQISKEWSGAIPATLFVKTDAKKRAFYEKEFNFEELESTLISFKN</sequence>
<protein>
    <submittedName>
        <fullName evidence="3">TlpA disulfide reductase family protein</fullName>
    </submittedName>
</protein>
<keyword evidence="1" id="KW-0732">Signal</keyword>
<accession>A0ABU7H337</accession>